<evidence type="ECO:0000259" key="1">
    <source>
        <dbReference type="Pfam" id="PF04316"/>
    </source>
</evidence>
<feature type="domain" description="Anti-sigma-28 factor FlgM C-terminal" evidence="1">
    <location>
        <begin position="33"/>
        <end position="84"/>
    </location>
</feature>
<dbReference type="AlphaFoldDB" id="A0A6N3AC36"/>
<sequence>MSIDRINRQSFINAYNSNSNKCVKNVTKTKNFDTIEISSLGKSLKDYSSDNNIDNAKKVAEIKNKVDSGTYSIDARLTARSILKAMKGE</sequence>
<dbReference type="InterPro" id="IPR035890">
    <property type="entry name" value="Anti-sigma-28_factor_FlgM_sf"/>
</dbReference>
<dbReference type="EMBL" id="CACRTU010000009">
    <property type="protein sequence ID" value="VYT89684.1"/>
    <property type="molecule type" value="Genomic_DNA"/>
</dbReference>
<gene>
    <name evidence="2" type="ORF">CBLFYP62_01013</name>
</gene>
<accession>A0A6N3AC36</accession>
<dbReference type="Pfam" id="PF04316">
    <property type="entry name" value="FlgM"/>
    <property type="match status" value="1"/>
</dbReference>
<organism evidence="2">
    <name type="scientific">Clostridium butyricum</name>
    <dbReference type="NCBI Taxonomy" id="1492"/>
    <lineage>
        <taxon>Bacteria</taxon>
        <taxon>Bacillati</taxon>
        <taxon>Bacillota</taxon>
        <taxon>Clostridia</taxon>
        <taxon>Eubacteriales</taxon>
        <taxon>Clostridiaceae</taxon>
        <taxon>Clostridium</taxon>
    </lineage>
</organism>
<reference evidence="2" key="1">
    <citation type="submission" date="2019-11" db="EMBL/GenBank/DDBJ databases">
        <authorList>
            <person name="Feng L."/>
        </authorList>
    </citation>
    <scope>NUCLEOTIDE SEQUENCE</scope>
    <source>
        <strain evidence="2">CButyricumLFYP62</strain>
    </source>
</reference>
<dbReference type="InterPro" id="IPR031316">
    <property type="entry name" value="FlgM_C"/>
</dbReference>
<dbReference type="SUPFAM" id="SSF101498">
    <property type="entry name" value="Anti-sigma factor FlgM"/>
    <property type="match status" value="1"/>
</dbReference>
<proteinExistence type="predicted"/>
<evidence type="ECO:0000313" key="2">
    <source>
        <dbReference type="EMBL" id="VYT89684.1"/>
    </source>
</evidence>
<protein>
    <submittedName>
        <fullName evidence="2">Anti-sigma-28 factor, FlgM</fullName>
    </submittedName>
</protein>
<dbReference type="RefSeq" id="WP_045144574.1">
    <property type="nucleotide sequence ID" value="NZ_CACRTU010000009.1"/>
</dbReference>
<name>A0A6N3AC36_CLOBU</name>